<gene>
    <name evidence="2" type="ORF">TPC1_31639</name>
</gene>
<organism evidence="2">
    <name type="scientific">Trepomonas sp. PC1</name>
    <dbReference type="NCBI Taxonomy" id="1076344"/>
    <lineage>
        <taxon>Eukaryota</taxon>
        <taxon>Metamonada</taxon>
        <taxon>Diplomonadida</taxon>
        <taxon>Hexamitidae</taxon>
        <taxon>Hexamitinae</taxon>
        <taxon>Trepomonas</taxon>
    </lineage>
</organism>
<feature type="coiled-coil region" evidence="1">
    <location>
        <begin position="47"/>
        <end position="134"/>
    </location>
</feature>
<protein>
    <submittedName>
        <fullName evidence="2">Uncharacterized protein</fullName>
    </submittedName>
</protein>
<sequence length="325" mass="38534">LIGSLKLPNSDSLNSFIDLLQSQCQCEENSIIIKAENFEAIQQFFSQLDYKLTMNQLQDEYNNLKINYNEQQQQLYENQTIMQKLQLESNSQIAEKDSKISVLMQQLEEYQVKLDELHQQNINLKLQIDQYQTGQHGFVEIEQEAPVVEDCEEEDPTNKADQEEIALLKAQLQQTTDDYNQLVEQYEHATEELKNYEQKVLENQKEWQNTLNETVELKDQQIKDLQFKLDLELQNQSYEELANECLQLKERLKSCQTNEEIATKIKEIKEFLHGQRNFEDENQFLKQKLQKKNVKIEKLRSSVKELQSMNEKLTEGLREVRQMIE</sequence>
<feature type="non-terminal residue" evidence="2">
    <location>
        <position position="1"/>
    </location>
</feature>
<dbReference type="EMBL" id="GDID01007740">
    <property type="protein sequence ID" value="JAP88866.1"/>
    <property type="molecule type" value="Transcribed_RNA"/>
</dbReference>
<keyword evidence="1" id="KW-0175">Coiled coil</keyword>
<feature type="coiled-coil region" evidence="1">
    <location>
        <begin position="158"/>
        <end position="206"/>
    </location>
</feature>
<evidence type="ECO:0000313" key="2">
    <source>
        <dbReference type="EMBL" id="JAP88866.1"/>
    </source>
</evidence>
<name>A0A146JZF2_9EUKA</name>
<evidence type="ECO:0000256" key="1">
    <source>
        <dbReference type="SAM" id="Coils"/>
    </source>
</evidence>
<dbReference type="AlphaFoldDB" id="A0A146JZF2"/>
<feature type="coiled-coil region" evidence="1">
    <location>
        <begin position="231"/>
        <end position="323"/>
    </location>
</feature>
<proteinExistence type="predicted"/>
<accession>A0A146JZF2</accession>
<reference evidence="2" key="1">
    <citation type="submission" date="2015-07" db="EMBL/GenBank/DDBJ databases">
        <title>Adaptation to a free-living lifestyle via gene acquisitions in the diplomonad Trepomonas sp. PC1.</title>
        <authorList>
            <person name="Xu F."/>
            <person name="Jerlstrom-Hultqvist J."/>
            <person name="Kolisko M."/>
            <person name="Simpson A.G.B."/>
            <person name="Roger A.J."/>
            <person name="Svard S.G."/>
            <person name="Andersson J.O."/>
        </authorList>
    </citation>
    <scope>NUCLEOTIDE SEQUENCE</scope>
    <source>
        <strain evidence="2">PC1</strain>
    </source>
</reference>